<feature type="signal peptide" evidence="3">
    <location>
        <begin position="1"/>
        <end position="28"/>
    </location>
</feature>
<evidence type="ECO:0000313" key="5">
    <source>
        <dbReference type="EMBL" id="RUO31942.1"/>
    </source>
</evidence>
<dbReference type="CDD" id="cd08493">
    <property type="entry name" value="PBP2_DppA_like"/>
    <property type="match status" value="1"/>
</dbReference>
<evidence type="ECO:0000256" key="3">
    <source>
        <dbReference type="SAM" id="SignalP"/>
    </source>
</evidence>
<dbReference type="PANTHER" id="PTHR30290">
    <property type="entry name" value="PERIPLASMIC BINDING COMPONENT OF ABC TRANSPORTER"/>
    <property type="match status" value="1"/>
</dbReference>
<dbReference type="InterPro" id="IPR030678">
    <property type="entry name" value="Peptide/Ni-bd"/>
</dbReference>
<dbReference type="PROSITE" id="PS51257">
    <property type="entry name" value="PROKAR_LIPOPROTEIN"/>
    <property type="match status" value="1"/>
</dbReference>
<dbReference type="PIRSF" id="PIRSF002741">
    <property type="entry name" value="MppA"/>
    <property type="match status" value="1"/>
</dbReference>
<reference evidence="5 6" key="1">
    <citation type="journal article" date="2018" name="Front. Microbiol.">
        <title>Genome-Based Analysis Reveals the Taxonomy and Diversity of the Family Idiomarinaceae.</title>
        <authorList>
            <person name="Liu Y."/>
            <person name="Lai Q."/>
            <person name="Shao Z."/>
        </authorList>
    </citation>
    <scope>NUCLEOTIDE SEQUENCE [LARGE SCALE GENOMIC DNA]</scope>
    <source>
        <strain evidence="5 6">GBSy1</strain>
    </source>
</reference>
<dbReference type="Gene3D" id="3.10.105.10">
    <property type="entry name" value="Dipeptide-binding Protein, Domain 3"/>
    <property type="match status" value="1"/>
</dbReference>
<feature type="domain" description="Solute-binding protein family 5" evidence="4">
    <location>
        <begin position="86"/>
        <end position="465"/>
    </location>
</feature>
<dbReference type="SUPFAM" id="SSF53850">
    <property type="entry name" value="Periplasmic binding protein-like II"/>
    <property type="match status" value="1"/>
</dbReference>
<dbReference type="InterPro" id="IPR039424">
    <property type="entry name" value="SBP_5"/>
</dbReference>
<comment type="caution">
    <text evidence="5">The sequence shown here is derived from an EMBL/GenBank/DDBJ whole genome shotgun (WGS) entry which is preliminary data.</text>
</comment>
<sequence length="550" mass="62549">MLKVNKQTPFDHAIRAVSILLSALTAIACSPSPENDPQMLSEGLLYCAEGNPESFNPQLVTSGTTLDMTANLLYDRLIEYSDEAKEYVPALAESWQINEDGTEYSFTLREGVEFHQTRYFTPTRPLTATDVQFSFERWLNTDHPFHLISMTGYPFFSAVGLDRLIQRIEVKDDHNFTIHLHEPDSSFIANLATDFAVILSAEYGEQLIAEDNRVALDNLPVGTGPFKFQHFRKDVSLSYRRHPDYWQGAAKSERVVFRIIPSDHKRILMLLTKDCDIVPYPPARDLDNLDARDDINLYSTVSPNTAFWAFNTQKPPFDDVRVRQALIHAIDRESIVKAVYFGHAALAQSILPNTSWAHFSDEEAYTYDPVAARELLADAGYPNGFSMNIWALPVQRAYNPNARKMAELMQSDLANIGVQVNIVSYEWSTFRRRLADGDHDSVLIGWSGDNPDPDNFFRPLLSCAAVQSGSNRARWCEPRFDRLVMSAIRTADRDERLAFYREAQELLNNQVPLMPIVHSMRYKATQPYIEGMHLEPYGGTRLLNTHKGQP</sequence>
<dbReference type="Pfam" id="PF00496">
    <property type="entry name" value="SBP_bac_5"/>
    <property type="match status" value="1"/>
</dbReference>
<evidence type="ECO:0000256" key="2">
    <source>
        <dbReference type="ARBA" id="ARBA00022729"/>
    </source>
</evidence>
<dbReference type="PANTHER" id="PTHR30290:SF38">
    <property type="entry name" value="D,D-DIPEPTIDE-BINDING PERIPLASMIC PROTEIN DDPA-RELATED"/>
    <property type="match status" value="1"/>
</dbReference>
<keyword evidence="2 3" id="KW-0732">Signal</keyword>
<dbReference type="Gene3D" id="3.90.76.10">
    <property type="entry name" value="Dipeptide-binding Protein, Domain 1"/>
    <property type="match status" value="1"/>
</dbReference>
<accession>A0ABY0C2B7</accession>
<gene>
    <name evidence="5" type="ORF">CWE12_02790</name>
</gene>
<evidence type="ECO:0000256" key="1">
    <source>
        <dbReference type="ARBA" id="ARBA00005695"/>
    </source>
</evidence>
<evidence type="ECO:0000313" key="6">
    <source>
        <dbReference type="Proteomes" id="UP000287410"/>
    </source>
</evidence>
<keyword evidence="6" id="KW-1185">Reference proteome</keyword>
<dbReference type="InterPro" id="IPR000914">
    <property type="entry name" value="SBP_5_dom"/>
</dbReference>
<comment type="similarity">
    <text evidence="1">Belongs to the bacterial solute-binding protein 5 family.</text>
</comment>
<feature type="chain" id="PRO_5045266509" evidence="3">
    <location>
        <begin position="29"/>
        <end position="550"/>
    </location>
</feature>
<dbReference type="EMBL" id="PIPN01000001">
    <property type="protein sequence ID" value="RUO31942.1"/>
    <property type="molecule type" value="Genomic_DNA"/>
</dbReference>
<organism evidence="5 6">
    <name type="scientific">Aliidiomarina sedimenti</name>
    <dbReference type="NCBI Taxonomy" id="1933879"/>
    <lineage>
        <taxon>Bacteria</taxon>
        <taxon>Pseudomonadati</taxon>
        <taxon>Pseudomonadota</taxon>
        <taxon>Gammaproteobacteria</taxon>
        <taxon>Alteromonadales</taxon>
        <taxon>Idiomarinaceae</taxon>
        <taxon>Aliidiomarina</taxon>
    </lineage>
</organism>
<dbReference type="Proteomes" id="UP000287410">
    <property type="component" value="Unassembled WGS sequence"/>
</dbReference>
<proteinExistence type="inferred from homology"/>
<dbReference type="Gene3D" id="3.40.190.10">
    <property type="entry name" value="Periplasmic binding protein-like II"/>
    <property type="match status" value="1"/>
</dbReference>
<protein>
    <submittedName>
        <fullName evidence="5">ABC transporter substrate-binding protein</fullName>
    </submittedName>
</protein>
<evidence type="ECO:0000259" key="4">
    <source>
        <dbReference type="Pfam" id="PF00496"/>
    </source>
</evidence>
<name>A0ABY0C2B7_9GAMM</name>